<proteinExistence type="predicted"/>
<name>A0A0F9SQB8_9ZZZZ</name>
<evidence type="ECO:0000313" key="1">
    <source>
        <dbReference type="EMBL" id="KKN64677.1"/>
    </source>
</evidence>
<sequence>MASHKKQDKKTIKHGAYIWLRDNKIHPSIRGHRRLQKYLDDLEKDLIDQVGELTSAKEILIKTIIEAYGFILLASLYCKREGILNPKLLEKGIISLQPVLSTQFIAFMNSCRQSLVVLGLDKKKAEKVFSLDKIKEEYKEKE</sequence>
<comment type="caution">
    <text evidence="1">The sequence shown here is derived from an EMBL/GenBank/DDBJ whole genome shotgun (WGS) entry which is preliminary data.</text>
</comment>
<dbReference type="AlphaFoldDB" id="A0A0F9SQB8"/>
<reference evidence="1" key="1">
    <citation type="journal article" date="2015" name="Nature">
        <title>Complex archaea that bridge the gap between prokaryotes and eukaryotes.</title>
        <authorList>
            <person name="Spang A."/>
            <person name="Saw J.H."/>
            <person name="Jorgensen S.L."/>
            <person name="Zaremba-Niedzwiedzka K."/>
            <person name="Martijn J."/>
            <person name="Lind A.E."/>
            <person name="van Eijk R."/>
            <person name="Schleper C."/>
            <person name="Guy L."/>
            <person name="Ettema T.J."/>
        </authorList>
    </citation>
    <scope>NUCLEOTIDE SEQUENCE</scope>
</reference>
<organism evidence="1">
    <name type="scientific">marine sediment metagenome</name>
    <dbReference type="NCBI Taxonomy" id="412755"/>
    <lineage>
        <taxon>unclassified sequences</taxon>
        <taxon>metagenomes</taxon>
        <taxon>ecological metagenomes</taxon>
    </lineage>
</organism>
<gene>
    <name evidence="1" type="ORF">LCGC14_0489460</name>
</gene>
<dbReference type="EMBL" id="LAZR01000547">
    <property type="protein sequence ID" value="KKN64677.1"/>
    <property type="molecule type" value="Genomic_DNA"/>
</dbReference>
<protein>
    <submittedName>
        <fullName evidence="1">Uncharacterized protein</fullName>
    </submittedName>
</protein>
<accession>A0A0F9SQB8</accession>